<dbReference type="RefSeq" id="WP_338052362.1">
    <property type="nucleotide sequence ID" value="NZ_JARGYD010000004.1"/>
</dbReference>
<organism evidence="2 3">
    <name type="scientific">Psychromarinibacter halotolerans</name>
    <dbReference type="NCBI Taxonomy" id="1775175"/>
    <lineage>
        <taxon>Bacteria</taxon>
        <taxon>Pseudomonadati</taxon>
        <taxon>Pseudomonadota</taxon>
        <taxon>Alphaproteobacteria</taxon>
        <taxon>Rhodobacterales</taxon>
        <taxon>Paracoccaceae</taxon>
        <taxon>Psychromarinibacter</taxon>
    </lineage>
</organism>
<sequence>MKWRFLRGKTTMLHANRPGNRQGNKLFRYGMMACCAVMLIPVGVFFVAGNNVSGLWAKAGIFAPLILCAGGHVVMHRMMGKSCHGGGVEDPKLLPAPVPVVDHLPEFENRMGSQGGRSTSLES</sequence>
<proteinExistence type="predicted"/>
<protein>
    <submittedName>
        <fullName evidence="2">DUF2933 domain-containing protein</fullName>
    </submittedName>
</protein>
<dbReference type="InterPro" id="IPR021682">
    <property type="entry name" value="DUF2933"/>
</dbReference>
<dbReference type="EMBL" id="JBHRTB010000010">
    <property type="protein sequence ID" value="MFC3143124.1"/>
    <property type="molecule type" value="Genomic_DNA"/>
</dbReference>
<accession>A0ABV7GSE2</accession>
<keyword evidence="1" id="KW-0812">Transmembrane</keyword>
<reference evidence="3" key="1">
    <citation type="journal article" date="2019" name="Int. J. Syst. Evol. Microbiol.">
        <title>The Global Catalogue of Microorganisms (GCM) 10K type strain sequencing project: providing services to taxonomists for standard genome sequencing and annotation.</title>
        <authorList>
            <consortium name="The Broad Institute Genomics Platform"/>
            <consortium name="The Broad Institute Genome Sequencing Center for Infectious Disease"/>
            <person name="Wu L."/>
            <person name="Ma J."/>
        </authorList>
    </citation>
    <scope>NUCLEOTIDE SEQUENCE [LARGE SCALE GENOMIC DNA]</scope>
    <source>
        <strain evidence="3">KCTC 52366</strain>
    </source>
</reference>
<keyword evidence="3" id="KW-1185">Reference proteome</keyword>
<name>A0ABV7GSE2_9RHOB</name>
<evidence type="ECO:0000256" key="1">
    <source>
        <dbReference type="SAM" id="Phobius"/>
    </source>
</evidence>
<dbReference type="Pfam" id="PF11666">
    <property type="entry name" value="DUF2933"/>
    <property type="match status" value="1"/>
</dbReference>
<feature type="transmembrane region" description="Helical" evidence="1">
    <location>
        <begin position="26"/>
        <end position="49"/>
    </location>
</feature>
<dbReference type="Proteomes" id="UP001595632">
    <property type="component" value="Unassembled WGS sequence"/>
</dbReference>
<evidence type="ECO:0000313" key="2">
    <source>
        <dbReference type="EMBL" id="MFC3143124.1"/>
    </source>
</evidence>
<keyword evidence="1" id="KW-1133">Transmembrane helix</keyword>
<evidence type="ECO:0000313" key="3">
    <source>
        <dbReference type="Proteomes" id="UP001595632"/>
    </source>
</evidence>
<keyword evidence="1" id="KW-0472">Membrane</keyword>
<feature type="transmembrane region" description="Helical" evidence="1">
    <location>
        <begin position="55"/>
        <end position="75"/>
    </location>
</feature>
<gene>
    <name evidence="2" type="ORF">ACFOGP_10410</name>
</gene>
<comment type="caution">
    <text evidence="2">The sequence shown here is derived from an EMBL/GenBank/DDBJ whole genome shotgun (WGS) entry which is preliminary data.</text>
</comment>